<accession>A0AA36DFA0</accession>
<dbReference type="AlphaFoldDB" id="A0AA36DFA0"/>
<gene>
    <name evidence="4" type="ORF">MSPICULIGERA_LOCUS23179</name>
</gene>
<dbReference type="InterPro" id="IPR008139">
    <property type="entry name" value="SaposinB_dom"/>
</dbReference>
<evidence type="ECO:0000313" key="4">
    <source>
        <dbReference type="EMBL" id="CAJ0585148.1"/>
    </source>
</evidence>
<proteinExistence type="predicted"/>
<dbReference type="PROSITE" id="PS50015">
    <property type="entry name" value="SAP_B"/>
    <property type="match status" value="1"/>
</dbReference>
<feature type="signal peptide" evidence="2">
    <location>
        <begin position="1"/>
        <end position="16"/>
    </location>
</feature>
<dbReference type="SMART" id="SM00741">
    <property type="entry name" value="SapB"/>
    <property type="match status" value="1"/>
</dbReference>
<dbReference type="Gene3D" id="1.10.225.10">
    <property type="entry name" value="Saposin-like"/>
    <property type="match status" value="1"/>
</dbReference>
<keyword evidence="2" id="KW-0732">Signal</keyword>
<keyword evidence="1" id="KW-1015">Disulfide bond</keyword>
<dbReference type="Pfam" id="PF03489">
    <property type="entry name" value="SapB_2"/>
    <property type="match status" value="1"/>
</dbReference>
<comment type="caution">
    <text evidence="4">The sequence shown here is derived from an EMBL/GenBank/DDBJ whole genome shotgun (WGS) entry which is preliminary data.</text>
</comment>
<name>A0AA36DFA0_9BILA</name>
<feature type="non-terminal residue" evidence="4">
    <location>
        <position position="101"/>
    </location>
</feature>
<dbReference type="SUPFAM" id="SSF47862">
    <property type="entry name" value="Saposin"/>
    <property type="match status" value="1"/>
</dbReference>
<evidence type="ECO:0000256" key="1">
    <source>
        <dbReference type="ARBA" id="ARBA00023157"/>
    </source>
</evidence>
<reference evidence="4" key="1">
    <citation type="submission" date="2023-06" db="EMBL/GenBank/DDBJ databases">
        <authorList>
            <person name="Delattre M."/>
        </authorList>
    </citation>
    <scope>NUCLEOTIDE SEQUENCE</scope>
    <source>
        <strain evidence="4">AF72</strain>
    </source>
</reference>
<evidence type="ECO:0000313" key="5">
    <source>
        <dbReference type="Proteomes" id="UP001177023"/>
    </source>
</evidence>
<feature type="chain" id="PRO_5041464863" description="Saposin B-type domain-containing protein" evidence="2">
    <location>
        <begin position="17"/>
        <end position="101"/>
    </location>
</feature>
<dbReference type="InterPro" id="IPR011001">
    <property type="entry name" value="Saposin-like"/>
</dbReference>
<dbReference type="EMBL" id="CATQJA010002702">
    <property type="protein sequence ID" value="CAJ0585148.1"/>
    <property type="molecule type" value="Genomic_DNA"/>
</dbReference>
<dbReference type="Proteomes" id="UP001177023">
    <property type="component" value="Unassembled WGS sequence"/>
</dbReference>
<feature type="domain" description="Saposin B-type" evidence="3">
    <location>
        <begin position="26"/>
        <end position="101"/>
    </location>
</feature>
<evidence type="ECO:0000256" key="2">
    <source>
        <dbReference type="SAM" id="SignalP"/>
    </source>
</evidence>
<keyword evidence="5" id="KW-1185">Reference proteome</keyword>
<protein>
    <recommendedName>
        <fullName evidence="3">Saposin B-type domain-containing protein</fullName>
    </recommendedName>
</protein>
<dbReference type="InterPro" id="IPR008138">
    <property type="entry name" value="SapB_2"/>
</dbReference>
<sequence>MKTALLFLALAAVAAAASPFQPQQDNAQICKICEDVVGAAEKEGGNDVKGFLEKEIATECGKTGLLKKVCEKAFDEIVDDLVKLILAKETPEVACKQVHLC</sequence>
<evidence type="ECO:0000259" key="3">
    <source>
        <dbReference type="PROSITE" id="PS50015"/>
    </source>
</evidence>
<organism evidence="4 5">
    <name type="scientific">Mesorhabditis spiculigera</name>
    <dbReference type="NCBI Taxonomy" id="96644"/>
    <lineage>
        <taxon>Eukaryota</taxon>
        <taxon>Metazoa</taxon>
        <taxon>Ecdysozoa</taxon>
        <taxon>Nematoda</taxon>
        <taxon>Chromadorea</taxon>
        <taxon>Rhabditida</taxon>
        <taxon>Rhabditina</taxon>
        <taxon>Rhabditomorpha</taxon>
        <taxon>Rhabditoidea</taxon>
        <taxon>Rhabditidae</taxon>
        <taxon>Mesorhabditinae</taxon>
        <taxon>Mesorhabditis</taxon>
    </lineage>
</organism>